<dbReference type="PRINTS" id="PR00449">
    <property type="entry name" value="RASTRNSFRMNG"/>
</dbReference>
<dbReference type="GO" id="GO:0005525">
    <property type="term" value="F:GTP binding"/>
    <property type="evidence" value="ECO:0007669"/>
    <property type="project" value="UniProtKB-KW"/>
</dbReference>
<dbReference type="PROSITE" id="PS51421">
    <property type="entry name" value="RAS"/>
    <property type="match status" value="1"/>
</dbReference>
<evidence type="ECO:0000256" key="1">
    <source>
        <dbReference type="ARBA" id="ARBA00006270"/>
    </source>
</evidence>
<dbReference type="AlphaFoldDB" id="A0A8J4PX48"/>
<evidence type="ECO:0000313" key="4">
    <source>
        <dbReference type="EMBL" id="KAF2076458.1"/>
    </source>
</evidence>
<comment type="caution">
    <text evidence="4">The sequence shown here is derived from an EMBL/GenBank/DDBJ whole genome shotgun (WGS) entry which is preliminary data.</text>
</comment>
<sequence>MFSNTGNEQEEQKAVLIKFVFIGDKNTGRSNTVLRYIENVFVELYIPIIPMDFKIKSFEDLDSEYTLYLQVWDRINDWDRFRLIAPTFYKNASAVFVFFDITNRESFNHVEKEIKDFQRINQLEYELYIVGNKIDLENKRVISREEGYQLAQANAAQYFEISAKENINIHPTFDEIAKAMFYKKINDLKTNEPSVDPPVSKSYCIIQ</sequence>
<dbReference type="SMART" id="SM00174">
    <property type="entry name" value="RHO"/>
    <property type="match status" value="1"/>
</dbReference>
<dbReference type="PROSITE" id="PS51419">
    <property type="entry name" value="RAB"/>
    <property type="match status" value="1"/>
</dbReference>
<evidence type="ECO:0000313" key="5">
    <source>
        <dbReference type="Proteomes" id="UP000695562"/>
    </source>
</evidence>
<evidence type="ECO:0000256" key="3">
    <source>
        <dbReference type="ARBA" id="ARBA00023134"/>
    </source>
</evidence>
<dbReference type="EMBL" id="AJWJ01000060">
    <property type="protein sequence ID" value="KAF2076458.1"/>
    <property type="molecule type" value="Genomic_DNA"/>
</dbReference>
<dbReference type="SMART" id="SM00175">
    <property type="entry name" value="RAB"/>
    <property type="match status" value="1"/>
</dbReference>
<organism evidence="4 5">
    <name type="scientific">Polysphondylium violaceum</name>
    <dbReference type="NCBI Taxonomy" id="133409"/>
    <lineage>
        <taxon>Eukaryota</taxon>
        <taxon>Amoebozoa</taxon>
        <taxon>Evosea</taxon>
        <taxon>Eumycetozoa</taxon>
        <taxon>Dictyostelia</taxon>
        <taxon>Dictyosteliales</taxon>
        <taxon>Dictyosteliaceae</taxon>
        <taxon>Polysphondylium</taxon>
    </lineage>
</organism>
<evidence type="ECO:0000256" key="2">
    <source>
        <dbReference type="ARBA" id="ARBA00022741"/>
    </source>
</evidence>
<reference evidence="4" key="1">
    <citation type="submission" date="2020-01" db="EMBL/GenBank/DDBJ databases">
        <title>Development of genomics and gene disruption for Polysphondylium violaceum indicates a role for the polyketide synthase stlB in stalk morphogenesis.</title>
        <authorList>
            <person name="Narita B."/>
            <person name="Kawabe Y."/>
            <person name="Kin K."/>
            <person name="Saito T."/>
            <person name="Gibbs R."/>
            <person name="Kuspa A."/>
            <person name="Muzny D."/>
            <person name="Queller D."/>
            <person name="Richards S."/>
            <person name="Strassman J."/>
            <person name="Sucgang R."/>
            <person name="Worley K."/>
            <person name="Schaap P."/>
        </authorList>
    </citation>
    <scope>NUCLEOTIDE SEQUENCE</scope>
    <source>
        <strain evidence="4">QSvi11</strain>
    </source>
</reference>
<dbReference type="FunFam" id="3.40.50.300:FF:001447">
    <property type="entry name" value="Ras-related protein Rab-1B"/>
    <property type="match status" value="1"/>
</dbReference>
<dbReference type="SUPFAM" id="SSF52540">
    <property type="entry name" value="P-loop containing nucleoside triphosphate hydrolases"/>
    <property type="match status" value="1"/>
</dbReference>
<keyword evidence="3" id="KW-0342">GTP-binding</keyword>
<accession>A0A8J4PX48</accession>
<comment type="similarity">
    <text evidence="1">Belongs to the small GTPase superfamily. Rab family.</text>
</comment>
<dbReference type="Gene3D" id="3.40.50.300">
    <property type="entry name" value="P-loop containing nucleotide triphosphate hydrolases"/>
    <property type="match status" value="1"/>
</dbReference>
<dbReference type="CDD" id="cd00154">
    <property type="entry name" value="Rab"/>
    <property type="match status" value="1"/>
</dbReference>
<keyword evidence="5" id="KW-1185">Reference proteome</keyword>
<dbReference type="PANTHER" id="PTHR47980">
    <property type="entry name" value="LD44762P"/>
    <property type="match status" value="1"/>
</dbReference>
<name>A0A8J4PX48_9MYCE</name>
<dbReference type="Pfam" id="PF00071">
    <property type="entry name" value="Ras"/>
    <property type="match status" value="1"/>
</dbReference>
<keyword evidence="2" id="KW-0547">Nucleotide-binding</keyword>
<dbReference type="GO" id="GO:0003924">
    <property type="term" value="F:GTPase activity"/>
    <property type="evidence" value="ECO:0007669"/>
    <property type="project" value="InterPro"/>
</dbReference>
<evidence type="ECO:0008006" key="6">
    <source>
        <dbReference type="Google" id="ProtNLM"/>
    </source>
</evidence>
<protein>
    <recommendedName>
        <fullName evidence="6">Rab GTPase</fullName>
    </recommendedName>
</protein>
<dbReference type="SMART" id="SM00173">
    <property type="entry name" value="RAS"/>
    <property type="match status" value="1"/>
</dbReference>
<proteinExistence type="inferred from homology"/>
<dbReference type="InterPro" id="IPR027417">
    <property type="entry name" value="P-loop_NTPase"/>
</dbReference>
<dbReference type="InterPro" id="IPR001806">
    <property type="entry name" value="Small_GTPase"/>
</dbReference>
<gene>
    <name evidence="4" type="ORF">CYY_002261</name>
</gene>
<dbReference type="Proteomes" id="UP000695562">
    <property type="component" value="Unassembled WGS sequence"/>
</dbReference>
<dbReference type="InterPro" id="IPR050305">
    <property type="entry name" value="Small_GTPase_Rab"/>
</dbReference>